<dbReference type="Gene3D" id="1.10.260.40">
    <property type="entry name" value="lambda repressor-like DNA-binding domains"/>
    <property type="match status" value="1"/>
</dbReference>
<dbReference type="SUPFAM" id="SSF47413">
    <property type="entry name" value="lambda repressor-like DNA-binding domains"/>
    <property type="match status" value="1"/>
</dbReference>
<dbReference type="GO" id="GO:0003677">
    <property type="term" value="F:DNA binding"/>
    <property type="evidence" value="ECO:0007669"/>
    <property type="project" value="InterPro"/>
</dbReference>
<reference evidence="1 2" key="1">
    <citation type="submission" date="2020-04" db="EMBL/GenBank/DDBJ databases">
        <authorList>
            <person name="Hitch T.C.A."/>
            <person name="Wylensek D."/>
            <person name="Clavel T."/>
        </authorList>
    </citation>
    <scope>NUCLEOTIDE SEQUENCE [LARGE SCALE GENOMIC DNA]</scope>
    <source>
        <strain evidence="1 2">WB01_NA02</strain>
    </source>
</reference>
<evidence type="ECO:0008006" key="3">
    <source>
        <dbReference type="Google" id="ProtNLM"/>
    </source>
</evidence>
<organism evidence="1 2">
    <name type="scientific">Clostridium beijerinckii</name>
    <name type="common">Clostridium MP</name>
    <dbReference type="NCBI Taxonomy" id="1520"/>
    <lineage>
        <taxon>Bacteria</taxon>
        <taxon>Bacillati</taxon>
        <taxon>Bacillota</taxon>
        <taxon>Clostridia</taxon>
        <taxon>Eubacteriales</taxon>
        <taxon>Clostridiaceae</taxon>
        <taxon>Clostridium</taxon>
    </lineage>
</organism>
<name>A0A7X9SMC7_CLOBE</name>
<dbReference type="Proteomes" id="UP000587880">
    <property type="component" value="Unassembled WGS sequence"/>
</dbReference>
<gene>
    <name evidence="1" type="ORF">HF849_06090</name>
</gene>
<evidence type="ECO:0000313" key="2">
    <source>
        <dbReference type="Proteomes" id="UP000587880"/>
    </source>
</evidence>
<proteinExistence type="predicted"/>
<comment type="caution">
    <text evidence="1">The sequence shown here is derived from an EMBL/GenBank/DDBJ whole genome shotgun (WGS) entry which is preliminary data.</text>
</comment>
<evidence type="ECO:0000313" key="1">
    <source>
        <dbReference type="EMBL" id="NMF04332.1"/>
    </source>
</evidence>
<dbReference type="InterPro" id="IPR010982">
    <property type="entry name" value="Lambda_DNA-bd_dom_sf"/>
</dbReference>
<dbReference type="EMBL" id="JABAGD010000008">
    <property type="protein sequence ID" value="NMF04332.1"/>
    <property type="molecule type" value="Genomic_DNA"/>
</dbReference>
<accession>A0A7X9SMC7</accession>
<dbReference type="RefSeq" id="WP_168981398.1">
    <property type="nucleotide sequence ID" value="NZ_JABAGD010000008.1"/>
</dbReference>
<sequence length="62" mass="7249">MSQDELRKQINYLISYYGSTQQFIGKSIGVSRTTINLFIKGERNLATPVERKLIIFLKERIK</sequence>
<dbReference type="AlphaFoldDB" id="A0A7X9SMC7"/>
<protein>
    <recommendedName>
        <fullName evidence="3">HTH cro/C1-type domain-containing protein</fullName>
    </recommendedName>
</protein>